<keyword evidence="2" id="KW-1185">Reference proteome</keyword>
<organism evidence="1 2">
    <name type="scientific">Schizophyllum amplum</name>
    <dbReference type="NCBI Taxonomy" id="97359"/>
    <lineage>
        <taxon>Eukaryota</taxon>
        <taxon>Fungi</taxon>
        <taxon>Dikarya</taxon>
        <taxon>Basidiomycota</taxon>
        <taxon>Agaricomycotina</taxon>
        <taxon>Agaricomycetes</taxon>
        <taxon>Agaricomycetidae</taxon>
        <taxon>Agaricales</taxon>
        <taxon>Schizophyllaceae</taxon>
        <taxon>Schizophyllum</taxon>
    </lineage>
</organism>
<evidence type="ECO:0000313" key="2">
    <source>
        <dbReference type="Proteomes" id="UP000320762"/>
    </source>
</evidence>
<dbReference type="EMBL" id="VDMD01000010">
    <property type="protein sequence ID" value="TRM63173.1"/>
    <property type="molecule type" value="Genomic_DNA"/>
</dbReference>
<protein>
    <submittedName>
        <fullName evidence="1">Uncharacterized protein</fullName>
    </submittedName>
</protein>
<comment type="caution">
    <text evidence="1">The sequence shown here is derived from an EMBL/GenBank/DDBJ whole genome shotgun (WGS) entry which is preliminary data.</text>
</comment>
<reference evidence="1 2" key="1">
    <citation type="journal article" date="2019" name="New Phytol.">
        <title>Comparative genomics reveals unique wood-decay strategies and fruiting body development in the Schizophyllaceae.</title>
        <authorList>
            <person name="Almasi E."/>
            <person name="Sahu N."/>
            <person name="Krizsan K."/>
            <person name="Balint B."/>
            <person name="Kovacs G.M."/>
            <person name="Kiss B."/>
            <person name="Cseklye J."/>
            <person name="Drula E."/>
            <person name="Henrissat B."/>
            <person name="Nagy I."/>
            <person name="Chovatia M."/>
            <person name="Adam C."/>
            <person name="LaButti K."/>
            <person name="Lipzen A."/>
            <person name="Riley R."/>
            <person name="Grigoriev I.V."/>
            <person name="Nagy L.G."/>
        </authorList>
    </citation>
    <scope>NUCLEOTIDE SEQUENCE [LARGE SCALE GENOMIC DNA]</scope>
    <source>
        <strain evidence="1 2">NL-1724</strain>
    </source>
</reference>
<proteinExistence type="predicted"/>
<dbReference type="AlphaFoldDB" id="A0A550CEE2"/>
<dbReference type="Proteomes" id="UP000320762">
    <property type="component" value="Unassembled WGS sequence"/>
</dbReference>
<name>A0A550CEE2_9AGAR</name>
<evidence type="ECO:0000313" key="1">
    <source>
        <dbReference type="EMBL" id="TRM63173.1"/>
    </source>
</evidence>
<sequence>MEDCQSSYYLDLSSCRRAVAPPRVLWSCATFEAQGPCAPHNMVHRIVSGQTRCSSCTMPTQVKRNQNNGQRRARVVDLSASKPMRPTSFYASIHLATTYRSTLTGQSTLNSSILRAPRSDTLRDTQILHVLSIGTMFAPPPDLSPLATGGSRFMCMYLVVLKLSVRWSCTTYARGWPNVRSLELGAALHFVHRVGQDEKVVVDVSHFLHGITAGPSSFTMHIVWGT</sequence>
<gene>
    <name evidence="1" type="ORF">BD626DRAFT_34053</name>
</gene>
<accession>A0A550CEE2</accession>